<dbReference type="Proteomes" id="UP000030901">
    <property type="component" value="Chromosome"/>
</dbReference>
<protein>
    <submittedName>
        <fullName evidence="5">N-Dimethylarginine dimethylaminohydrolase</fullName>
        <ecNumber evidence="5">3.5.3.18</ecNumber>
    </submittedName>
</protein>
<dbReference type="Pfam" id="PF19420">
    <property type="entry name" value="DDAH_eukar"/>
    <property type="match status" value="1"/>
</dbReference>
<feature type="active site" description="Proton donor" evidence="3">
    <location>
        <position position="164"/>
    </location>
</feature>
<dbReference type="GO" id="GO:0045429">
    <property type="term" value="P:positive regulation of nitric oxide biosynthetic process"/>
    <property type="evidence" value="ECO:0007669"/>
    <property type="project" value="TreeGrafter"/>
</dbReference>
<dbReference type="GO" id="GO:0016403">
    <property type="term" value="F:dimethylargininase activity"/>
    <property type="evidence" value="ECO:0007669"/>
    <property type="project" value="UniProtKB-EC"/>
</dbReference>
<accession>A0A0A7S0G0</accession>
<dbReference type="Gene3D" id="3.75.10.10">
    <property type="entry name" value="L-arginine/glycine Amidinotransferase, Chain A"/>
    <property type="match status" value="1"/>
</dbReference>
<dbReference type="InterPro" id="IPR054924">
    <property type="entry name" value="DDAH"/>
</dbReference>
<dbReference type="EC" id="3.5.3.18" evidence="5"/>
<name>A0A0A7S0G0_FRIPE</name>
<evidence type="ECO:0000256" key="1">
    <source>
        <dbReference type="ARBA" id="ARBA00008532"/>
    </source>
</evidence>
<evidence type="ECO:0000256" key="3">
    <source>
        <dbReference type="PIRSR" id="PIRSR633199-1"/>
    </source>
</evidence>
<dbReference type="GO" id="GO:0006525">
    <property type="term" value="P:arginine metabolic process"/>
    <property type="evidence" value="ECO:0007669"/>
    <property type="project" value="InterPro"/>
</dbReference>
<dbReference type="GO" id="GO:0016597">
    <property type="term" value="F:amino acid binding"/>
    <property type="evidence" value="ECO:0007669"/>
    <property type="project" value="TreeGrafter"/>
</dbReference>
<gene>
    <name evidence="5" type="ORF">FPB0191_01237</name>
</gene>
<dbReference type="RefSeq" id="WP_039104730.1">
    <property type="nucleotide sequence ID" value="NZ_CP009056.1"/>
</dbReference>
<proteinExistence type="inferred from homology"/>
<keyword evidence="6" id="KW-1185">Reference proteome</keyword>
<feature type="binding site" evidence="4">
    <location>
        <position position="62"/>
    </location>
    <ligand>
        <name>substrate</name>
    </ligand>
</feature>
<feature type="binding site" evidence="4">
    <location>
        <position position="134"/>
    </location>
    <ligand>
        <name>substrate</name>
    </ligand>
</feature>
<dbReference type="PANTHER" id="PTHR12737">
    <property type="entry name" value="DIMETHYLARGININE DIMETHYLAMINOHYDROLASE"/>
    <property type="match status" value="1"/>
</dbReference>
<reference evidence="5 6" key="1">
    <citation type="journal article" date="2014" name="Appl. Environ. Microbiol.">
        <title>Gut symbionts from distinct hosts exhibit genotoxic activity via divergent colibactin biosynthetic pathways.</title>
        <authorList>
            <person name="Engel P."/>
            <person name="Vizcaino M.I."/>
            <person name="Crawford J.M."/>
        </authorList>
    </citation>
    <scope>NUCLEOTIDE SEQUENCE [LARGE SCALE GENOMIC DNA]</scope>
    <source>
        <strain evidence="5 6">PEB0191</strain>
    </source>
</reference>
<dbReference type="InterPro" id="IPR033199">
    <property type="entry name" value="DDAH-like"/>
</dbReference>
<dbReference type="GO" id="GO:0000052">
    <property type="term" value="P:citrulline metabolic process"/>
    <property type="evidence" value="ECO:0007669"/>
    <property type="project" value="InterPro"/>
</dbReference>
<dbReference type="STRING" id="1267021.FPB0191_01237"/>
<keyword evidence="2 5" id="KW-0378">Hydrolase</keyword>
<comment type="similarity">
    <text evidence="1">Belongs to the DDAH family.</text>
</comment>
<feature type="active site" description="Nucleophile" evidence="3">
    <location>
        <position position="251"/>
    </location>
</feature>
<evidence type="ECO:0000256" key="2">
    <source>
        <dbReference type="ARBA" id="ARBA00022801"/>
    </source>
</evidence>
<dbReference type="SUPFAM" id="SSF55909">
    <property type="entry name" value="Pentein"/>
    <property type="match status" value="1"/>
</dbReference>
<dbReference type="KEGG" id="fpp:FPB0191_01237"/>
<evidence type="ECO:0000313" key="6">
    <source>
        <dbReference type="Proteomes" id="UP000030901"/>
    </source>
</evidence>
<dbReference type="PANTHER" id="PTHR12737:SF9">
    <property type="entry name" value="DIMETHYLARGININASE"/>
    <property type="match status" value="1"/>
</dbReference>
<dbReference type="EMBL" id="CP009056">
    <property type="protein sequence ID" value="AJA45060.1"/>
    <property type="molecule type" value="Genomic_DNA"/>
</dbReference>
<feature type="binding site" evidence="4">
    <location>
        <position position="245"/>
    </location>
    <ligand>
        <name>substrate</name>
    </ligand>
</feature>
<dbReference type="AlphaFoldDB" id="A0A0A7S0G0"/>
<dbReference type="OrthoDB" id="9807502at2"/>
<dbReference type="NCBIfam" id="NF045658">
    <property type="entry name" value="DiMArgaseDdah"/>
    <property type="match status" value="1"/>
</dbReference>
<feature type="binding site" evidence="4">
    <location>
        <position position="20"/>
    </location>
    <ligand>
        <name>substrate</name>
    </ligand>
</feature>
<sequence length="256" mass="28702">MTRFNHIIVRTPAKSLVDGLTSANLGKPDYKKALEQHNEYIRALQQCDVDITILSPDEHFPDSVFVEDTVLCTPHCAIITRPGAKSRRDETLIIEDTIKRFYPNKVEKIMDPGTVEAGDIMMVNDHYFIGLSARTNQQGAEQMIALLNKYGLTGSIVTLEKVLHLKTGLAYLENNNLLAAGEFITKPEFQHLNIIEIPEQESYAANCIWVNDRIIMPAGYPITKAKIAALGYQVIEVDTSEYRKIDGGVSCMSLRF</sequence>
<dbReference type="HOGENOM" id="CLU_067923_1_0_6"/>
<feature type="binding site" evidence="4">
    <location>
        <position position="87"/>
    </location>
    <ligand>
        <name>substrate</name>
    </ligand>
</feature>
<feature type="binding site" evidence="4">
    <location>
        <begin position="67"/>
        <end position="68"/>
    </location>
    <ligand>
        <name>substrate</name>
    </ligand>
</feature>
<organism evidence="5 6">
    <name type="scientific">Frischella perrara</name>
    <dbReference type="NCBI Taxonomy" id="1267021"/>
    <lineage>
        <taxon>Bacteria</taxon>
        <taxon>Pseudomonadati</taxon>
        <taxon>Pseudomonadota</taxon>
        <taxon>Gammaproteobacteria</taxon>
        <taxon>Orbales</taxon>
        <taxon>Orbaceae</taxon>
        <taxon>Frischella</taxon>
    </lineage>
</organism>
<evidence type="ECO:0000256" key="4">
    <source>
        <dbReference type="PIRSR" id="PIRSR633199-2"/>
    </source>
</evidence>
<evidence type="ECO:0000313" key="5">
    <source>
        <dbReference type="EMBL" id="AJA45060.1"/>
    </source>
</evidence>